<dbReference type="GO" id="GO:0010468">
    <property type="term" value="P:regulation of gene expression"/>
    <property type="evidence" value="ECO:0007669"/>
    <property type="project" value="UniProtKB-ARBA"/>
</dbReference>
<evidence type="ECO:0000256" key="2">
    <source>
        <dbReference type="ARBA" id="ARBA00022833"/>
    </source>
</evidence>
<dbReference type="GO" id="GO:0009893">
    <property type="term" value="P:positive regulation of metabolic process"/>
    <property type="evidence" value="ECO:0007669"/>
    <property type="project" value="UniProtKB-ARBA"/>
</dbReference>
<evidence type="ECO:0000256" key="1">
    <source>
        <dbReference type="ARBA" id="ARBA00022771"/>
    </source>
</evidence>
<feature type="compositionally biased region" description="Basic residues" evidence="4">
    <location>
        <begin position="293"/>
        <end position="302"/>
    </location>
</feature>
<dbReference type="EMBL" id="JAXCGZ010008456">
    <property type="protein sequence ID" value="KAK7077638.1"/>
    <property type="molecule type" value="Genomic_DNA"/>
</dbReference>
<feature type="region of interest" description="Disordered" evidence="4">
    <location>
        <begin position="252"/>
        <end position="359"/>
    </location>
</feature>
<proteinExistence type="predicted"/>
<keyword evidence="2" id="KW-0862">Zinc</keyword>
<dbReference type="SUPFAM" id="SSF54495">
    <property type="entry name" value="UBC-like"/>
    <property type="match status" value="1"/>
</dbReference>
<gene>
    <name evidence="7" type="primary">RNF25</name>
    <name evidence="7" type="ORF">SK128_027564</name>
</gene>
<dbReference type="SMART" id="SM00184">
    <property type="entry name" value="RING"/>
    <property type="match status" value="1"/>
</dbReference>
<dbReference type="Pfam" id="PF05773">
    <property type="entry name" value="RWD"/>
    <property type="match status" value="1"/>
</dbReference>
<dbReference type="GO" id="GO:0051246">
    <property type="term" value="P:regulation of protein metabolic process"/>
    <property type="evidence" value="ECO:0007669"/>
    <property type="project" value="UniProtKB-ARBA"/>
</dbReference>
<keyword evidence="7" id="KW-0808">Transferase</keyword>
<dbReference type="InterPro" id="IPR001841">
    <property type="entry name" value="Znf_RING"/>
</dbReference>
<evidence type="ECO:0000256" key="4">
    <source>
        <dbReference type="SAM" id="MobiDB-lite"/>
    </source>
</evidence>
<evidence type="ECO:0000313" key="7">
    <source>
        <dbReference type="EMBL" id="KAK7077638.1"/>
    </source>
</evidence>
<dbReference type="EC" id="2.3.2.27" evidence="7"/>
<dbReference type="PROSITE" id="PS50908">
    <property type="entry name" value="RWD"/>
    <property type="match status" value="1"/>
</dbReference>
<feature type="non-terminal residue" evidence="7">
    <location>
        <position position="1"/>
    </location>
</feature>
<dbReference type="PANTHER" id="PTHR13198:SF4">
    <property type="entry name" value="E3 UBIQUITIN-PROTEIN LIGASE RNF25"/>
    <property type="match status" value="1"/>
</dbReference>
<evidence type="ECO:0000259" key="6">
    <source>
        <dbReference type="PROSITE" id="PS50908"/>
    </source>
</evidence>
<name>A0AAN8XBY8_HALRR</name>
<feature type="domain" description="RWD" evidence="6">
    <location>
        <begin position="3"/>
        <end position="112"/>
    </location>
</feature>
<dbReference type="Proteomes" id="UP001381693">
    <property type="component" value="Unassembled WGS sequence"/>
</dbReference>
<keyword evidence="7" id="KW-0012">Acyltransferase</keyword>
<feature type="compositionally biased region" description="Gly residues" evidence="4">
    <location>
        <begin position="335"/>
        <end position="356"/>
    </location>
</feature>
<accession>A0AAN8XBY8</accession>
<keyword evidence="1 3" id="KW-0863">Zinc-finger</keyword>
<dbReference type="Gene3D" id="3.30.40.10">
    <property type="entry name" value="Zinc/RING finger domain, C3HC4 (zinc finger)"/>
    <property type="match status" value="1"/>
</dbReference>
<feature type="region of interest" description="Disordered" evidence="4">
    <location>
        <begin position="396"/>
        <end position="459"/>
    </location>
</feature>
<dbReference type="SMART" id="SM00591">
    <property type="entry name" value="RWD"/>
    <property type="match status" value="1"/>
</dbReference>
<comment type="caution">
    <text evidence="7">The sequence shown here is derived from an EMBL/GenBank/DDBJ whole genome shotgun (WGS) entry which is preliminary data.</text>
</comment>
<evidence type="ECO:0000256" key="3">
    <source>
        <dbReference type="PROSITE-ProRule" id="PRU00175"/>
    </source>
</evidence>
<keyword evidence="1 3" id="KW-0479">Metal-binding</keyword>
<evidence type="ECO:0000259" key="5">
    <source>
        <dbReference type="PROSITE" id="PS50089"/>
    </source>
</evidence>
<dbReference type="GO" id="GO:0008270">
    <property type="term" value="F:zinc ion binding"/>
    <property type="evidence" value="ECO:0007669"/>
    <property type="project" value="UniProtKB-KW"/>
</dbReference>
<dbReference type="GO" id="GO:0016567">
    <property type="term" value="P:protein ubiquitination"/>
    <property type="evidence" value="ECO:0007669"/>
    <property type="project" value="TreeGrafter"/>
</dbReference>
<sequence>ILEEIEALQAIMPDEVTVLLGESGVPKGVEVTVVPATAQNVEEQHVRVTLVLSLPSDYPDVPPSTTLRNPRGVDDYVLTKIERESKMKCEEYLGCPVIYELIEVVRENLTANNAPSCPCAICLYHFTDNDVFTKTLCFHYFHSYCLGRYIASCELEAAAEEEEQQPAWMAKEKKPILCPVCRDPIQKELSSEELLMCLPPEEDSSVPNFSPDDPDVIVLRQRMTRLYLQQKEKGGIIDLEEEKNKFLLSSNSAEPYDGFEEGINGETVVTKSLDSPPEPGREDVPTSPPNYRRGGRGGRPMHQRPPTQKMFHGSLNRHHLRNNDQSGDVRFWMGNRGGRGSGNSRGRSSGGRGGHQGNFRYISESHEYPYEHKASHYIDGGYGGKGRYRREGENDYYSYGENRSGGGMEMYNSMGGMNRRGAKNSGNRQRYDRPARGRGRGPPSGYAPSTYRNSSQDWS</sequence>
<dbReference type="GO" id="GO:0061630">
    <property type="term" value="F:ubiquitin protein ligase activity"/>
    <property type="evidence" value="ECO:0007669"/>
    <property type="project" value="UniProtKB-EC"/>
</dbReference>
<protein>
    <submittedName>
        <fullName evidence="7">Zinc ion binding</fullName>
        <ecNumber evidence="7">2.3.2.27</ecNumber>
    </submittedName>
</protein>
<dbReference type="PROSITE" id="PS50089">
    <property type="entry name" value="ZF_RING_2"/>
    <property type="match status" value="1"/>
</dbReference>
<organism evidence="7 8">
    <name type="scientific">Halocaridina rubra</name>
    <name type="common">Hawaiian red shrimp</name>
    <dbReference type="NCBI Taxonomy" id="373956"/>
    <lineage>
        <taxon>Eukaryota</taxon>
        <taxon>Metazoa</taxon>
        <taxon>Ecdysozoa</taxon>
        <taxon>Arthropoda</taxon>
        <taxon>Crustacea</taxon>
        <taxon>Multicrustacea</taxon>
        <taxon>Malacostraca</taxon>
        <taxon>Eumalacostraca</taxon>
        <taxon>Eucarida</taxon>
        <taxon>Decapoda</taxon>
        <taxon>Pleocyemata</taxon>
        <taxon>Caridea</taxon>
        <taxon>Atyoidea</taxon>
        <taxon>Atyidae</taxon>
        <taxon>Halocaridina</taxon>
    </lineage>
</organism>
<dbReference type="GO" id="GO:0005634">
    <property type="term" value="C:nucleus"/>
    <property type="evidence" value="ECO:0007669"/>
    <property type="project" value="TreeGrafter"/>
</dbReference>
<dbReference type="PANTHER" id="PTHR13198">
    <property type="entry name" value="RING FINGER PROTEIN 25"/>
    <property type="match status" value="1"/>
</dbReference>
<dbReference type="CDD" id="cd16470">
    <property type="entry name" value="RING-H2_RNF25"/>
    <property type="match status" value="1"/>
</dbReference>
<dbReference type="GO" id="GO:0033554">
    <property type="term" value="P:cellular response to stress"/>
    <property type="evidence" value="ECO:0007669"/>
    <property type="project" value="UniProtKB-ARBA"/>
</dbReference>
<dbReference type="InterPro" id="IPR013083">
    <property type="entry name" value="Znf_RING/FYVE/PHD"/>
</dbReference>
<keyword evidence="8" id="KW-1185">Reference proteome</keyword>
<dbReference type="InterPro" id="IPR006575">
    <property type="entry name" value="RWD_dom"/>
</dbReference>
<evidence type="ECO:0000313" key="8">
    <source>
        <dbReference type="Proteomes" id="UP001381693"/>
    </source>
</evidence>
<dbReference type="InterPro" id="IPR039133">
    <property type="entry name" value="RNF25"/>
</dbReference>
<feature type="compositionally biased region" description="Polar residues" evidence="4">
    <location>
        <begin position="450"/>
        <end position="459"/>
    </location>
</feature>
<dbReference type="AlphaFoldDB" id="A0AAN8XBY8"/>
<reference evidence="7 8" key="1">
    <citation type="submission" date="2023-11" db="EMBL/GenBank/DDBJ databases">
        <title>Halocaridina rubra genome assembly.</title>
        <authorList>
            <person name="Smith C."/>
        </authorList>
    </citation>
    <scope>NUCLEOTIDE SEQUENCE [LARGE SCALE GENOMIC DNA]</scope>
    <source>
        <strain evidence="7">EP-1</strain>
        <tissue evidence="7">Whole</tissue>
    </source>
</reference>
<dbReference type="FunFam" id="3.10.110.10:FF:000050">
    <property type="entry name" value="eIF-2-alpha kinase GCN2"/>
    <property type="match status" value="1"/>
</dbReference>
<dbReference type="CDD" id="cd23818">
    <property type="entry name" value="RWD_RNF25"/>
    <property type="match status" value="1"/>
</dbReference>
<dbReference type="Gene3D" id="3.10.110.10">
    <property type="entry name" value="Ubiquitin Conjugating Enzyme"/>
    <property type="match status" value="1"/>
</dbReference>
<feature type="domain" description="RING-type" evidence="5">
    <location>
        <begin position="119"/>
        <end position="182"/>
    </location>
</feature>
<dbReference type="SUPFAM" id="SSF57850">
    <property type="entry name" value="RING/U-box"/>
    <property type="match status" value="1"/>
</dbReference>
<dbReference type="InterPro" id="IPR016135">
    <property type="entry name" value="UBQ-conjugating_enzyme/RWD"/>
</dbReference>
<dbReference type="FunFam" id="3.30.40.10:FF:000215">
    <property type="entry name" value="E3 ubiquitin-protein ligase RNF25"/>
    <property type="match status" value="1"/>
</dbReference>